<gene>
    <name evidence="2" type="ORF">KSS94_06735</name>
</gene>
<dbReference type="Pfam" id="PF09346">
    <property type="entry name" value="SMI1_KNR4"/>
    <property type="match status" value="1"/>
</dbReference>
<reference evidence="2" key="1">
    <citation type="journal article" date="2021" name="Microorganisms">
        <title>The Ever-Expanding Pseudomonas Genus: Description of 43 New Species and Partition of the Pseudomonas putida Group.</title>
        <authorList>
            <person name="Girard L."/>
            <person name="Lood C."/>
            <person name="Hofte M."/>
            <person name="Vandamme P."/>
            <person name="Rokni-Zadeh H."/>
            <person name="van Noort V."/>
            <person name="Lavigne R."/>
            <person name="De Mot R."/>
        </authorList>
    </citation>
    <scope>NUCLEOTIDE SEQUENCE</scope>
    <source>
        <strain evidence="2">COW40</strain>
    </source>
</reference>
<sequence>MTPEQFLAKVAFVKQRQPAWFMAQDPDCATLQAVHEAEQSLGVKLPAPYVLFATRLNAGYFAFINLFSVAPDSDWNIVARNAEFDLPDDIVAFSDDGTGGYHAFRIDNGCCLEQVVYHDTDTGETLDTGQGFFDFVIEHAFQPEYFGLQLP</sequence>
<evidence type="ECO:0000313" key="3">
    <source>
        <dbReference type="Proteomes" id="UP001046350"/>
    </source>
</evidence>
<dbReference type="Proteomes" id="UP001046350">
    <property type="component" value="Chromosome"/>
</dbReference>
<dbReference type="RefSeq" id="WP_217842245.1">
    <property type="nucleotide sequence ID" value="NZ_CP077076.1"/>
</dbReference>
<dbReference type="InterPro" id="IPR018958">
    <property type="entry name" value="Knr4/Smi1-like_dom"/>
</dbReference>
<accession>A0ABX8N8Y3</accession>
<protein>
    <submittedName>
        <fullName evidence="2">SMI1/KNR4 family protein</fullName>
    </submittedName>
</protein>
<proteinExistence type="predicted"/>
<dbReference type="SMART" id="SM00860">
    <property type="entry name" value="SMI1_KNR4"/>
    <property type="match status" value="1"/>
</dbReference>
<name>A0ABX8N8Y3_9PSED</name>
<keyword evidence="3" id="KW-1185">Reference proteome</keyword>
<feature type="domain" description="Knr4/Smi1-like" evidence="1">
    <location>
        <begin position="28"/>
        <end position="138"/>
    </location>
</feature>
<evidence type="ECO:0000259" key="1">
    <source>
        <dbReference type="SMART" id="SM00860"/>
    </source>
</evidence>
<organism evidence="2 3">
    <name type="scientific">Pseudomonas fakonensis</name>
    <dbReference type="NCBI Taxonomy" id="2842355"/>
    <lineage>
        <taxon>Bacteria</taxon>
        <taxon>Pseudomonadati</taxon>
        <taxon>Pseudomonadota</taxon>
        <taxon>Gammaproteobacteria</taxon>
        <taxon>Pseudomonadales</taxon>
        <taxon>Pseudomonadaceae</taxon>
        <taxon>Pseudomonas</taxon>
    </lineage>
</organism>
<evidence type="ECO:0000313" key="2">
    <source>
        <dbReference type="EMBL" id="QXH52819.1"/>
    </source>
</evidence>
<dbReference type="EMBL" id="CP077076">
    <property type="protein sequence ID" value="QXH52819.1"/>
    <property type="molecule type" value="Genomic_DNA"/>
</dbReference>